<feature type="region of interest" description="Disordered" evidence="1">
    <location>
        <begin position="1"/>
        <end position="20"/>
    </location>
</feature>
<evidence type="ECO:0000313" key="3">
    <source>
        <dbReference type="Proteomes" id="UP000650582"/>
    </source>
</evidence>
<protein>
    <submittedName>
        <fullName evidence="2">Uncharacterized protein</fullName>
    </submittedName>
</protein>
<name>A0A8H7HFZ4_9AGAM</name>
<gene>
    <name evidence="2" type="ORF">RHS04_01428</name>
</gene>
<dbReference type="EMBL" id="JACYCC010000026">
    <property type="protein sequence ID" value="KAF8684339.1"/>
    <property type="molecule type" value="Genomic_DNA"/>
</dbReference>
<dbReference type="AlphaFoldDB" id="A0A8H7HFZ4"/>
<evidence type="ECO:0000313" key="2">
    <source>
        <dbReference type="EMBL" id="KAF8684339.1"/>
    </source>
</evidence>
<feature type="region of interest" description="Disordered" evidence="1">
    <location>
        <begin position="86"/>
        <end position="130"/>
    </location>
</feature>
<evidence type="ECO:0000256" key="1">
    <source>
        <dbReference type="SAM" id="MobiDB-lite"/>
    </source>
</evidence>
<proteinExistence type="predicted"/>
<dbReference type="Proteomes" id="UP000650582">
    <property type="component" value="Unassembled WGS sequence"/>
</dbReference>
<comment type="caution">
    <text evidence="2">The sequence shown here is derived from an EMBL/GenBank/DDBJ whole genome shotgun (WGS) entry which is preliminary data.</text>
</comment>
<feature type="region of interest" description="Disordered" evidence="1">
    <location>
        <begin position="180"/>
        <end position="208"/>
    </location>
</feature>
<reference evidence="2" key="1">
    <citation type="submission" date="2020-09" db="EMBL/GenBank/DDBJ databases">
        <title>Comparative genome analyses of four rice-infecting Rhizoctonia solani isolates reveal extensive enrichment of homogalacturonan modification genes.</title>
        <authorList>
            <person name="Lee D.-Y."/>
            <person name="Jeon J."/>
            <person name="Kim K.-T."/>
            <person name="Cheong K."/>
            <person name="Song H."/>
            <person name="Choi G."/>
            <person name="Ko J."/>
            <person name="Opiyo S.O."/>
            <person name="Zuo S."/>
            <person name="Madhav S."/>
            <person name="Lee Y.-H."/>
            <person name="Wang G.-L."/>
        </authorList>
    </citation>
    <scope>NUCLEOTIDE SEQUENCE</scope>
    <source>
        <strain evidence="2">AG1-IA YN-7</strain>
    </source>
</reference>
<sequence>MLLADQSISATAPSTQHSTISAASTCMDLSRHPSPTYPLRSITPTVTQLLGASSNTARPFQPPLSFQPRLPAALLHLSASSRVIAPLPVQPNKKTSQRNRTRKRQRLQESSSEGSGEDSTSHVQKGRTRPSMLLSASHTAPTNIQVATQSLALVRPVQTNNPALVPPVFSKNLASIPPFGSNSGSAAGDDGDDNDDDDDGDSLSNRSLLVSTGDDKVLESLYEEPRQGDVADLRELCVLVNKLLENQTKLSHNIKQIDTRTRQMNTYLPNEPIQANKGAHVSPPEPTLPINWDQTIQYNAPAGRRRRAKRHVLLMALIRETIFRLLARHSVHDPLPPPPPPSLRAPTITNFAVRWDESRKSIFNQLAAQIVAEKIVCDQPGMLTADEVESLPVLVSKHIKYLCRCYKDQNREDAEEFNARRLNRCGMGTRKRQLFATRLQVVDMFPEHLGKHRHLIAHLGIDGTSSDEEDPKNSGTYKIKNKPQLSNKVTLLKRFVFIQLTFGPDPKVAKSIGASLPTLIQLDLF</sequence>
<accession>A0A8H7HFZ4</accession>
<organism evidence="2 3">
    <name type="scientific">Rhizoctonia solani</name>
    <dbReference type="NCBI Taxonomy" id="456999"/>
    <lineage>
        <taxon>Eukaryota</taxon>
        <taxon>Fungi</taxon>
        <taxon>Dikarya</taxon>
        <taxon>Basidiomycota</taxon>
        <taxon>Agaricomycotina</taxon>
        <taxon>Agaricomycetes</taxon>
        <taxon>Cantharellales</taxon>
        <taxon>Ceratobasidiaceae</taxon>
        <taxon>Rhizoctonia</taxon>
    </lineage>
</organism>
<feature type="compositionally biased region" description="Low complexity" evidence="1">
    <location>
        <begin position="109"/>
        <end position="118"/>
    </location>
</feature>
<feature type="compositionally biased region" description="Acidic residues" evidence="1">
    <location>
        <begin position="189"/>
        <end position="201"/>
    </location>
</feature>
<feature type="compositionally biased region" description="Basic residues" evidence="1">
    <location>
        <begin position="95"/>
        <end position="105"/>
    </location>
</feature>